<dbReference type="PATRIC" id="fig|246196.56.peg.3827"/>
<reference evidence="1 2" key="1">
    <citation type="journal article" date="2007" name="Genome Biol.">
        <title>Interrupted coding sequences in Mycobacterium smegmatis: authentic mutations or sequencing errors?</title>
        <authorList>
            <person name="Deshayes C."/>
            <person name="Perrodou E."/>
            <person name="Gallien S."/>
            <person name="Euphrasie D."/>
            <person name="Schaeffer C."/>
            <person name="Van-Dorsselaer A."/>
            <person name="Poch O."/>
            <person name="Lecompte O."/>
            <person name="Reyrat J.M."/>
        </authorList>
    </citation>
    <scope>NUCLEOTIDE SEQUENCE [LARGE SCALE GENOMIC DNA]</scope>
    <source>
        <strain evidence="2">ATCC 700084 / mc(2)155</strain>
    </source>
</reference>
<protein>
    <submittedName>
        <fullName evidence="1">Uncharacterized protein</fullName>
    </submittedName>
</protein>
<evidence type="ECO:0000313" key="2">
    <source>
        <dbReference type="Proteomes" id="UP000006158"/>
    </source>
</evidence>
<reference evidence="1 2" key="2">
    <citation type="journal article" date="2009" name="Genome Res.">
        <title>Ortho-proteogenomics: multiple proteomes investigation through orthology and a new MS-based protocol.</title>
        <authorList>
            <person name="Gallien S."/>
            <person name="Perrodou E."/>
            <person name="Carapito C."/>
            <person name="Deshayes C."/>
            <person name="Reyrat J.M."/>
            <person name="Van Dorsselaer A."/>
            <person name="Poch O."/>
            <person name="Schaeffer C."/>
            <person name="Lecompte O."/>
        </authorList>
    </citation>
    <scope>NUCLEOTIDE SEQUENCE [LARGE SCALE GENOMIC DNA]</scope>
    <source>
        <strain evidence="2">ATCC 700084 / mc(2)155</strain>
    </source>
</reference>
<sequence>MRPGHVHHGFRTARRRRISADMTRTPVTRNPVAYEPALGRNARTGDWQELARGTFRTAIERVEAQQWEAAAQLVEVAVLEAEELNDVYQRWPAATMQWIRDHDVAQADLDRALARLTALIGDQAMAGINAEWPTFTDAVAVAARACRDQDPAAAGLIETARQAWQQIHDRAVDRVAGIVDIAVTLVGEPALGELWDFLMADWYEIHERRYALDNQPWSESAHQLMIAIVDGFHAHLAGTGRQGDIELIEEPGRTGFRFAPCGSGGRSLDARITDGVPRSGAPFGFAVTTEPHDWAWNTVGICSYCVHCCQLNEVMPIDRLGYPTRVIDPPTWTPDSPTTSCTWWVYHDLADIPDHVYHRVGRDPARRPSPTRRSADG</sequence>
<accession>I7GC85</accession>
<dbReference type="EMBL" id="CP001663">
    <property type="protein sequence ID" value="AFP40194.1"/>
    <property type="molecule type" value="Genomic_DNA"/>
</dbReference>
<name>I7GC85_MYCS2</name>
<evidence type="ECO:0000313" key="1">
    <source>
        <dbReference type="EMBL" id="AFP40194.1"/>
    </source>
</evidence>
<dbReference type="AlphaFoldDB" id="I7GC85"/>
<gene>
    <name evidence="1" type="ordered locus">MSMEI_3736</name>
</gene>
<proteinExistence type="predicted"/>
<organism evidence="1 2">
    <name type="scientific">Mycolicibacterium smegmatis (strain ATCC 700084 / mc(2)155)</name>
    <name type="common">Mycobacterium smegmatis</name>
    <dbReference type="NCBI Taxonomy" id="246196"/>
    <lineage>
        <taxon>Bacteria</taxon>
        <taxon>Bacillati</taxon>
        <taxon>Actinomycetota</taxon>
        <taxon>Actinomycetes</taxon>
        <taxon>Mycobacteriales</taxon>
        <taxon>Mycobacteriaceae</taxon>
        <taxon>Mycolicibacterium</taxon>
    </lineage>
</organism>
<dbReference type="KEGG" id="msg:MSMEI_3736"/>
<dbReference type="Proteomes" id="UP000006158">
    <property type="component" value="Chromosome"/>
</dbReference>